<evidence type="ECO:0000259" key="2">
    <source>
        <dbReference type="Pfam" id="PF07859"/>
    </source>
</evidence>
<keyword evidence="4" id="KW-1185">Reference proteome</keyword>
<evidence type="ECO:0000313" key="4">
    <source>
        <dbReference type="Proteomes" id="UP000521748"/>
    </source>
</evidence>
<accession>A0A7Y9S3P1</accession>
<dbReference type="SUPFAM" id="SSF53474">
    <property type="entry name" value="alpha/beta-Hydrolases"/>
    <property type="match status" value="1"/>
</dbReference>
<dbReference type="Proteomes" id="UP000521748">
    <property type="component" value="Unassembled WGS sequence"/>
</dbReference>
<dbReference type="Gene3D" id="3.40.50.1820">
    <property type="entry name" value="alpha/beta hydrolase"/>
    <property type="match status" value="1"/>
</dbReference>
<proteinExistence type="predicted"/>
<gene>
    <name evidence="3" type="ORF">FHU41_000155</name>
</gene>
<protein>
    <recommendedName>
        <fullName evidence="2">Alpha/beta hydrolase fold-3 domain-containing protein</fullName>
    </recommendedName>
</protein>
<dbReference type="InterPro" id="IPR029058">
    <property type="entry name" value="AB_hydrolase_fold"/>
</dbReference>
<feature type="region of interest" description="Disordered" evidence="1">
    <location>
        <begin position="100"/>
        <end position="119"/>
    </location>
</feature>
<sequence length="143" mass="15580">MPVREVAVAVAGHPDVPLRLHYPPGYDPRNPAMAELLLVLSFFGGAFGKVVLTPPEHPWLAAAEQGYAALDWVHRNAEQLGARADRIVVAGASSGGGGGKFGCRYHPDQPRSSQDPLPRRSWRCHHPTYPEGIWTLACWPNLA</sequence>
<dbReference type="Pfam" id="PF07859">
    <property type="entry name" value="Abhydrolase_3"/>
    <property type="match status" value="1"/>
</dbReference>
<feature type="domain" description="Alpha/beta hydrolase fold-3" evidence="2">
    <location>
        <begin position="54"/>
        <end position="97"/>
    </location>
</feature>
<dbReference type="InterPro" id="IPR013094">
    <property type="entry name" value="AB_hydrolase_3"/>
</dbReference>
<comment type="caution">
    <text evidence="3">The sequence shown here is derived from an EMBL/GenBank/DDBJ whole genome shotgun (WGS) entry which is preliminary data.</text>
</comment>
<evidence type="ECO:0000313" key="3">
    <source>
        <dbReference type="EMBL" id="NYE93934.1"/>
    </source>
</evidence>
<organism evidence="3 4">
    <name type="scientific">Psychromicrobium silvestre</name>
    <dbReference type="NCBI Taxonomy" id="1645614"/>
    <lineage>
        <taxon>Bacteria</taxon>
        <taxon>Bacillati</taxon>
        <taxon>Actinomycetota</taxon>
        <taxon>Actinomycetes</taxon>
        <taxon>Micrococcales</taxon>
        <taxon>Micrococcaceae</taxon>
        <taxon>Psychromicrobium</taxon>
    </lineage>
</organism>
<evidence type="ECO:0000256" key="1">
    <source>
        <dbReference type="SAM" id="MobiDB-lite"/>
    </source>
</evidence>
<dbReference type="EMBL" id="JACBYQ010000001">
    <property type="protein sequence ID" value="NYE93934.1"/>
    <property type="molecule type" value="Genomic_DNA"/>
</dbReference>
<name>A0A7Y9S3P1_9MICC</name>
<reference evidence="3 4" key="1">
    <citation type="submission" date="2020-07" db="EMBL/GenBank/DDBJ databases">
        <title>Sequencing the genomes of 1000 actinobacteria strains.</title>
        <authorList>
            <person name="Klenk H.-P."/>
        </authorList>
    </citation>
    <scope>NUCLEOTIDE SEQUENCE [LARGE SCALE GENOMIC DNA]</scope>
    <source>
        <strain evidence="3 4">DSM 102047</strain>
    </source>
</reference>
<dbReference type="AlphaFoldDB" id="A0A7Y9S3P1"/>
<dbReference type="GO" id="GO:0016787">
    <property type="term" value="F:hydrolase activity"/>
    <property type="evidence" value="ECO:0007669"/>
    <property type="project" value="InterPro"/>
</dbReference>